<dbReference type="InterPro" id="IPR029071">
    <property type="entry name" value="Ubiquitin-like_domsf"/>
</dbReference>
<feature type="domain" description="Ras-associating" evidence="2">
    <location>
        <begin position="73"/>
        <end position="167"/>
    </location>
</feature>
<dbReference type="PANTHER" id="PTHR21298:SF2">
    <property type="entry name" value="GH01721P"/>
    <property type="match status" value="1"/>
</dbReference>
<dbReference type="EMBL" id="HG994583">
    <property type="protein sequence ID" value="CAF2912865.1"/>
    <property type="molecule type" value="Genomic_DNA"/>
</dbReference>
<dbReference type="Proteomes" id="UP000675881">
    <property type="component" value="Chromosome 4"/>
</dbReference>
<dbReference type="AlphaFoldDB" id="A0A7R8H7L5"/>
<dbReference type="Gene3D" id="3.10.20.90">
    <property type="entry name" value="Phosphatidylinositol 3-kinase Catalytic Subunit, Chain A, domain 1"/>
    <property type="match status" value="2"/>
</dbReference>
<keyword evidence="4" id="KW-1185">Reference proteome</keyword>
<dbReference type="GO" id="GO:0045742">
    <property type="term" value="P:positive regulation of epidermal growth factor receptor signaling pathway"/>
    <property type="evidence" value="ECO:0007669"/>
    <property type="project" value="TreeGrafter"/>
</dbReference>
<evidence type="ECO:0000313" key="3">
    <source>
        <dbReference type="EMBL" id="CAF2912865.1"/>
    </source>
</evidence>
<accession>A0A7R8H7L5</accession>
<feature type="compositionally biased region" description="Low complexity" evidence="1">
    <location>
        <begin position="277"/>
        <end position="286"/>
    </location>
</feature>
<dbReference type="OrthoDB" id="3908708at2759"/>
<dbReference type="SUPFAM" id="SSF54236">
    <property type="entry name" value="Ubiquitin-like"/>
    <property type="match status" value="2"/>
</dbReference>
<feature type="compositionally biased region" description="Low complexity" evidence="1">
    <location>
        <begin position="20"/>
        <end position="42"/>
    </location>
</feature>
<dbReference type="CDD" id="cd17043">
    <property type="entry name" value="RA"/>
    <property type="match status" value="2"/>
</dbReference>
<gene>
    <name evidence="3" type="ORF">LSAA_9148</name>
</gene>
<dbReference type="OMA" id="CQATANE"/>
<evidence type="ECO:0000259" key="2">
    <source>
        <dbReference type="PROSITE" id="PS50200"/>
    </source>
</evidence>
<feature type="region of interest" description="Disordered" evidence="1">
    <location>
        <begin position="1"/>
        <end position="42"/>
    </location>
</feature>
<dbReference type="PANTHER" id="PTHR21298">
    <property type="entry name" value="GH01721P"/>
    <property type="match status" value="1"/>
</dbReference>
<dbReference type="PROSITE" id="PS50200">
    <property type="entry name" value="RA"/>
    <property type="match status" value="2"/>
</dbReference>
<proteinExistence type="predicted"/>
<feature type="region of interest" description="Disordered" evidence="1">
    <location>
        <begin position="307"/>
        <end position="329"/>
    </location>
</feature>
<dbReference type="GO" id="GO:0007165">
    <property type="term" value="P:signal transduction"/>
    <property type="evidence" value="ECO:0007669"/>
    <property type="project" value="InterPro"/>
</dbReference>
<feature type="domain" description="Ras-associating" evidence="2">
    <location>
        <begin position="168"/>
        <end position="260"/>
    </location>
</feature>
<sequence>MLKHCQATANERSSTRSSRRLLNTTNQSNISLSSSSSGESSLLSKFDSRRSSYSSPESFSRSSSFLSLNNSDPRTPIRVFAKCLRPDIEYKTIGISYHTTSVEVVKILLSKFKMKHRDPKLFYLSMDIYIGGDEPRRTLILEDDARPAELKSCHPWGPDCRFILQSRKGALVRVWDSAVMRDSKYKSLLISEKTNVNEILKILFRCYGNPDKNLDDFCLVERCDARNYERALHPQDCPALVQSLWPNPSTLRFVLKQAKDPQLPNTILEEEEDMDVSYSTSSSSSSPVTPKYCRPYPVKRATICKPPRSLSVPPQSVEESVVVNGPPPPLAPKPFRSSFGSSSSVGSQTSFHDYENYFYI</sequence>
<evidence type="ECO:0000313" key="4">
    <source>
        <dbReference type="Proteomes" id="UP000675881"/>
    </source>
</evidence>
<reference evidence="3" key="1">
    <citation type="submission" date="2021-02" db="EMBL/GenBank/DDBJ databases">
        <authorList>
            <person name="Bekaert M."/>
        </authorList>
    </citation>
    <scope>NUCLEOTIDE SEQUENCE</scope>
    <source>
        <strain evidence="3">IoA-00</strain>
    </source>
</reference>
<feature type="compositionally biased region" description="Low complexity" evidence="1">
    <location>
        <begin position="309"/>
        <end position="323"/>
    </location>
</feature>
<name>A0A7R8H7L5_LEPSM</name>
<evidence type="ECO:0000256" key="1">
    <source>
        <dbReference type="SAM" id="MobiDB-lite"/>
    </source>
</evidence>
<dbReference type="SMART" id="SM00314">
    <property type="entry name" value="RA"/>
    <property type="match status" value="2"/>
</dbReference>
<dbReference type="Pfam" id="PF00788">
    <property type="entry name" value="RA"/>
    <property type="match status" value="2"/>
</dbReference>
<protein>
    <submittedName>
        <fullName evidence="3">(salmon louse) hypothetical protein</fullName>
    </submittedName>
</protein>
<organism evidence="3 4">
    <name type="scientific">Lepeophtheirus salmonis</name>
    <name type="common">Salmon louse</name>
    <name type="synonym">Caligus salmonis</name>
    <dbReference type="NCBI Taxonomy" id="72036"/>
    <lineage>
        <taxon>Eukaryota</taxon>
        <taxon>Metazoa</taxon>
        <taxon>Ecdysozoa</taxon>
        <taxon>Arthropoda</taxon>
        <taxon>Crustacea</taxon>
        <taxon>Multicrustacea</taxon>
        <taxon>Hexanauplia</taxon>
        <taxon>Copepoda</taxon>
        <taxon>Siphonostomatoida</taxon>
        <taxon>Caligidae</taxon>
        <taxon>Lepeophtheirus</taxon>
    </lineage>
</organism>
<dbReference type="GO" id="GO:0045743">
    <property type="term" value="P:positive regulation of fibroblast growth factor receptor signaling pathway"/>
    <property type="evidence" value="ECO:0007669"/>
    <property type="project" value="TreeGrafter"/>
</dbReference>
<dbReference type="InterPro" id="IPR000159">
    <property type="entry name" value="RA_dom"/>
</dbReference>
<feature type="region of interest" description="Disordered" evidence="1">
    <location>
        <begin position="264"/>
        <end position="290"/>
    </location>
</feature>